<protein>
    <submittedName>
        <fullName evidence="3">Class I SAM-dependent methyltransferase</fullName>
    </submittedName>
</protein>
<sequence length="311" mass="33329">MAHEHHPDHQHGHHDHKSQGHGHGHGHSHDHADIDWGEMAPLLEAGAELFAPLYERALAWLAKQRTAPGLVVDAGSGPGVVSCLLAETFPGARVVAVDGSEPLLERARARAARLGLADRFDTLAGDLPGVLGDLDHPADLLWASRSLHHLGDQRAALAACARHLAPGGILAIVEGGLPTRFLPRDIGIGRPGLQARLNALEEEWFAEMRASLPGTVDETEDWLALLTAAGLTRPRSRSFLLDLPAPAPGRARAYVAATLSRVRAALADRLDPTDRAALDRLVDPDDRASVHHRPDLFLLAAHTVHTASRAL</sequence>
<gene>
    <name evidence="3" type="ORF">ACFF45_34210</name>
</gene>
<dbReference type="GO" id="GO:0032259">
    <property type="term" value="P:methylation"/>
    <property type="evidence" value="ECO:0007669"/>
    <property type="project" value="UniProtKB-KW"/>
</dbReference>
<keyword evidence="4" id="KW-1185">Reference proteome</keyword>
<dbReference type="EMBL" id="JBHMCY010000121">
    <property type="protein sequence ID" value="MFB9467603.1"/>
    <property type="molecule type" value="Genomic_DNA"/>
</dbReference>
<proteinExistence type="predicted"/>
<feature type="region of interest" description="Disordered" evidence="1">
    <location>
        <begin position="1"/>
        <end position="33"/>
    </location>
</feature>
<dbReference type="CDD" id="cd02440">
    <property type="entry name" value="AdoMet_MTases"/>
    <property type="match status" value="1"/>
</dbReference>
<evidence type="ECO:0000259" key="2">
    <source>
        <dbReference type="Pfam" id="PF13649"/>
    </source>
</evidence>
<feature type="domain" description="Methyltransferase" evidence="2">
    <location>
        <begin position="71"/>
        <end position="168"/>
    </location>
</feature>
<organism evidence="3 4">
    <name type="scientific">Streptomyces cinereospinus</name>
    <dbReference type="NCBI Taxonomy" id="285561"/>
    <lineage>
        <taxon>Bacteria</taxon>
        <taxon>Bacillati</taxon>
        <taxon>Actinomycetota</taxon>
        <taxon>Actinomycetes</taxon>
        <taxon>Kitasatosporales</taxon>
        <taxon>Streptomycetaceae</taxon>
        <taxon>Streptomyces</taxon>
    </lineage>
</organism>
<dbReference type="InterPro" id="IPR041698">
    <property type="entry name" value="Methyltransf_25"/>
</dbReference>
<dbReference type="Gene3D" id="3.40.50.150">
    <property type="entry name" value="Vaccinia Virus protein VP39"/>
    <property type="match status" value="1"/>
</dbReference>
<dbReference type="GO" id="GO:0008168">
    <property type="term" value="F:methyltransferase activity"/>
    <property type="evidence" value="ECO:0007669"/>
    <property type="project" value="UniProtKB-KW"/>
</dbReference>
<dbReference type="Pfam" id="PF13649">
    <property type="entry name" value="Methyltransf_25"/>
    <property type="match status" value="1"/>
</dbReference>
<dbReference type="PANTHER" id="PTHR43591">
    <property type="entry name" value="METHYLTRANSFERASE"/>
    <property type="match status" value="1"/>
</dbReference>
<feature type="compositionally biased region" description="Basic and acidic residues" evidence="1">
    <location>
        <begin position="1"/>
        <end position="10"/>
    </location>
</feature>
<name>A0ABV5NBF5_9ACTN</name>
<evidence type="ECO:0000313" key="3">
    <source>
        <dbReference type="EMBL" id="MFB9467603.1"/>
    </source>
</evidence>
<dbReference type="SUPFAM" id="SSF53335">
    <property type="entry name" value="S-adenosyl-L-methionine-dependent methyltransferases"/>
    <property type="match status" value="1"/>
</dbReference>
<dbReference type="Proteomes" id="UP001589709">
    <property type="component" value="Unassembled WGS sequence"/>
</dbReference>
<feature type="compositionally biased region" description="Basic residues" evidence="1">
    <location>
        <begin position="11"/>
        <end position="26"/>
    </location>
</feature>
<keyword evidence="3" id="KW-0808">Transferase</keyword>
<dbReference type="RefSeq" id="WP_381350880.1">
    <property type="nucleotide sequence ID" value="NZ_JBHMCY010000121.1"/>
</dbReference>
<evidence type="ECO:0000256" key="1">
    <source>
        <dbReference type="SAM" id="MobiDB-lite"/>
    </source>
</evidence>
<keyword evidence="3" id="KW-0489">Methyltransferase</keyword>
<accession>A0ABV5NBF5</accession>
<reference evidence="3 4" key="1">
    <citation type="submission" date="2024-09" db="EMBL/GenBank/DDBJ databases">
        <authorList>
            <person name="Sun Q."/>
            <person name="Mori K."/>
        </authorList>
    </citation>
    <scope>NUCLEOTIDE SEQUENCE [LARGE SCALE GENOMIC DNA]</scope>
    <source>
        <strain evidence="3 4">JCM 6917</strain>
    </source>
</reference>
<dbReference type="InterPro" id="IPR029063">
    <property type="entry name" value="SAM-dependent_MTases_sf"/>
</dbReference>
<evidence type="ECO:0000313" key="4">
    <source>
        <dbReference type="Proteomes" id="UP001589709"/>
    </source>
</evidence>
<comment type="caution">
    <text evidence="3">The sequence shown here is derived from an EMBL/GenBank/DDBJ whole genome shotgun (WGS) entry which is preliminary data.</text>
</comment>